<dbReference type="PANTHER" id="PTHR43153:SF1">
    <property type="entry name" value="ELECTRON TRANSFER FLAVOPROTEIN SUBUNIT ALPHA, MITOCHONDRIAL"/>
    <property type="match status" value="1"/>
</dbReference>
<dbReference type="GO" id="GO:0009055">
    <property type="term" value="F:electron transfer activity"/>
    <property type="evidence" value="ECO:0007669"/>
    <property type="project" value="InterPro"/>
</dbReference>
<name>A0A7C4GH56_UNCW3</name>
<dbReference type="InterPro" id="IPR014731">
    <property type="entry name" value="ETF_asu_C"/>
</dbReference>
<keyword evidence="3" id="KW-0285">Flavoprotein</keyword>
<dbReference type="Pfam" id="PF00766">
    <property type="entry name" value="ETF_alpha"/>
    <property type="match status" value="1"/>
</dbReference>
<dbReference type="InterPro" id="IPR018206">
    <property type="entry name" value="ETF_asu_C_CS"/>
</dbReference>
<proteinExistence type="inferred from homology"/>
<keyword evidence="4 6" id="KW-0274">FAD</keyword>
<dbReference type="InterPro" id="IPR029035">
    <property type="entry name" value="DHS-like_NAD/FAD-binding_dom"/>
</dbReference>
<dbReference type="PIRSF" id="PIRSF000089">
    <property type="entry name" value="Electra_flavoP_a"/>
    <property type="match status" value="1"/>
</dbReference>
<dbReference type="SUPFAM" id="SSF52402">
    <property type="entry name" value="Adenine nucleotide alpha hydrolases-like"/>
    <property type="match status" value="1"/>
</dbReference>
<dbReference type="SMART" id="SM00893">
    <property type="entry name" value="ETF"/>
    <property type="match status" value="1"/>
</dbReference>
<evidence type="ECO:0000256" key="2">
    <source>
        <dbReference type="ARBA" id="ARBA00022448"/>
    </source>
</evidence>
<dbReference type="InterPro" id="IPR001308">
    <property type="entry name" value="ETF_a/FixB"/>
</dbReference>
<comment type="cofactor">
    <cofactor evidence="6">
        <name>FAD</name>
        <dbReference type="ChEBI" id="CHEBI:57692"/>
    </cofactor>
    <text evidence="6">Binds 1 FAD per dimer.</text>
</comment>
<dbReference type="PANTHER" id="PTHR43153">
    <property type="entry name" value="ELECTRON TRANSFER FLAVOPROTEIN ALPHA"/>
    <property type="match status" value="1"/>
</dbReference>
<evidence type="ECO:0000256" key="6">
    <source>
        <dbReference type="PIRSR" id="PIRSR000089-1"/>
    </source>
</evidence>
<dbReference type="FunFam" id="3.40.50.1220:FF:000001">
    <property type="entry name" value="Electron transfer flavoprotein, alpha subunit"/>
    <property type="match status" value="1"/>
</dbReference>
<dbReference type="GO" id="GO:0033539">
    <property type="term" value="P:fatty acid beta-oxidation using acyl-CoA dehydrogenase"/>
    <property type="evidence" value="ECO:0007669"/>
    <property type="project" value="TreeGrafter"/>
</dbReference>
<dbReference type="Gene3D" id="3.40.50.1220">
    <property type="entry name" value="TPP-binding domain"/>
    <property type="match status" value="1"/>
</dbReference>
<dbReference type="Pfam" id="PF01012">
    <property type="entry name" value="ETF"/>
    <property type="match status" value="1"/>
</dbReference>
<dbReference type="PROSITE" id="PS00696">
    <property type="entry name" value="ETF_ALPHA"/>
    <property type="match status" value="1"/>
</dbReference>
<evidence type="ECO:0000256" key="3">
    <source>
        <dbReference type="ARBA" id="ARBA00022630"/>
    </source>
</evidence>
<keyword evidence="2" id="KW-0813">Transport</keyword>
<dbReference type="EMBL" id="DSUT01000146">
    <property type="protein sequence ID" value="HGK28680.1"/>
    <property type="molecule type" value="Genomic_DNA"/>
</dbReference>
<dbReference type="AlphaFoldDB" id="A0A7C4GH56"/>
<dbReference type="GO" id="GO:0050660">
    <property type="term" value="F:flavin adenine dinucleotide binding"/>
    <property type="evidence" value="ECO:0007669"/>
    <property type="project" value="InterPro"/>
</dbReference>
<keyword evidence="5" id="KW-0249">Electron transport</keyword>
<organism evidence="8">
    <name type="scientific">candidate division WOR-3 bacterium</name>
    <dbReference type="NCBI Taxonomy" id="2052148"/>
    <lineage>
        <taxon>Bacteria</taxon>
        <taxon>Bacteria division WOR-3</taxon>
    </lineage>
</organism>
<gene>
    <name evidence="8" type="ORF">ENS41_06960</name>
</gene>
<dbReference type="CDD" id="cd01715">
    <property type="entry name" value="ETF_alpha"/>
    <property type="match status" value="1"/>
</dbReference>
<feature type="binding site" evidence="6">
    <location>
        <begin position="237"/>
        <end position="238"/>
    </location>
    <ligand>
        <name>FAD</name>
        <dbReference type="ChEBI" id="CHEBI:57692"/>
    </ligand>
</feature>
<evidence type="ECO:0000259" key="7">
    <source>
        <dbReference type="SMART" id="SM00893"/>
    </source>
</evidence>
<dbReference type="InterPro" id="IPR014730">
    <property type="entry name" value="ETF_a/b_N"/>
</dbReference>
<feature type="binding site" evidence="6">
    <location>
        <position position="289"/>
    </location>
    <ligand>
        <name>FAD</name>
        <dbReference type="ChEBI" id="CHEBI:57692"/>
    </ligand>
</feature>
<comment type="caution">
    <text evidence="8">The sequence shown here is derived from an EMBL/GenBank/DDBJ whole genome shotgun (WGS) entry which is preliminary data.</text>
</comment>
<dbReference type="InterPro" id="IPR014729">
    <property type="entry name" value="Rossmann-like_a/b/a_fold"/>
</dbReference>
<protein>
    <submittedName>
        <fullName evidence="8">Electron transfer flavoprotein subunit alpha/FixB family protein</fullName>
    </submittedName>
</protein>
<feature type="binding site" evidence="6">
    <location>
        <begin position="268"/>
        <end position="275"/>
    </location>
    <ligand>
        <name>FAD</name>
        <dbReference type="ChEBI" id="CHEBI:57692"/>
    </ligand>
</feature>
<evidence type="ECO:0000256" key="1">
    <source>
        <dbReference type="ARBA" id="ARBA00005817"/>
    </source>
</evidence>
<reference evidence="8" key="1">
    <citation type="journal article" date="2020" name="mSystems">
        <title>Genome- and Community-Level Interaction Insights into Carbon Utilization and Element Cycling Functions of Hydrothermarchaeota in Hydrothermal Sediment.</title>
        <authorList>
            <person name="Zhou Z."/>
            <person name="Liu Y."/>
            <person name="Xu W."/>
            <person name="Pan J."/>
            <person name="Luo Z.H."/>
            <person name="Li M."/>
        </authorList>
    </citation>
    <scope>NUCLEOTIDE SEQUENCE [LARGE SCALE GENOMIC DNA]</scope>
    <source>
        <strain evidence="8">SpSt-488</strain>
    </source>
</reference>
<evidence type="ECO:0000256" key="4">
    <source>
        <dbReference type="ARBA" id="ARBA00022827"/>
    </source>
</evidence>
<feature type="binding site" evidence="6">
    <location>
        <position position="212"/>
    </location>
    <ligand>
        <name>FAD</name>
        <dbReference type="ChEBI" id="CHEBI:57692"/>
    </ligand>
</feature>
<dbReference type="Gene3D" id="3.40.50.620">
    <property type="entry name" value="HUPs"/>
    <property type="match status" value="1"/>
</dbReference>
<feature type="domain" description="Electron transfer flavoprotein alpha/beta-subunit N-terminal" evidence="7">
    <location>
        <begin position="3"/>
        <end position="188"/>
    </location>
</feature>
<dbReference type="InterPro" id="IPR033947">
    <property type="entry name" value="ETF_alpha_N"/>
</dbReference>
<accession>A0A7C4GH56</accession>
<evidence type="ECO:0000256" key="5">
    <source>
        <dbReference type="ARBA" id="ARBA00022982"/>
    </source>
</evidence>
<sequence length="326" mass="34495">MMVLTFIEQHEGTLKKVSFEALLVGFKLARHYDKPLAAALLGNDVSELAGTVARFGAEHVITANDPSLERYTPDGYASVLEQLCREHQPVAVVLSATALGKDLGATLAARLETAIIPDCTAVEFDESGSVTATRPVFAGKALSRVKAPATAPLVLTIRPRSVALQAETGSSGCVVNADVKPAELRSQVAEVVRCVMKTVELTEADIIVSGGRGMKGPENYALLEELAAVINAAVGASRAAVDAGWRDHQYQVGQTGKTVSPTLYIACGISGAIQHLVGMINSKFIVAINKDPEANIMKVADYGVVGDLFQVIPLLTAEFRRVKQAS</sequence>
<comment type="similarity">
    <text evidence="1">Belongs to the ETF alpha-subunit/FixB family.</text>
</comment>
<evidence type="ECO:0000313" key="8">
    <source>
        <dbReference type="EMBL" id="HGK28680.1"/>
    </source>
</evidence>
<feature type="binding site" evidence="6">
    <location>
        <begin position="251"/>
        <end position="255"/>
    </location>
    <ligand>
        <name>FAD</name>
        <dbReference type="ChEBI" id="CHEBI:57692"/>
    </ligand>
</feature>
<dbReference type="SUPFAM" id="SSF52467">
    <property type="entry name" value="DHS-like NAD/FAD-binding domain"/>
    <property type="match status" value="1"/>
</dbReference>